<comment type="caution">
    <text evidence="2">The sequence shown here is derived from an EMBL/GenBank/DDBJ whole genome shotgun (WGS) entry which is preliminary data.</text>
</comment>
<organism evidence="2 3">
    <name type="scientific">Noviherbaspirillum galbum</name>
    <dbReference type="NCBI Taxonomy" id="2709383"/>
    <lineage>
        <taxon>Bacteria</taxon>
        <taxon>Pseudomonadati</taxon>
        <taxon>Pseudomonadota</taxon>
        <taxon>Betaproteobacteria</taxon>
        <taxon>Burkholderiales</taxon>
        <taxon>Oxalobacteraceae</taxon>
        <taxon>Noviherbaspirillum</taxon>
    </lineage>
</organism>
<dbReference type="EMBL" id="JAAIVB010000063">
    <property type="protein sequence ID" value="NEX62937.1"/>
    <property type="molecule type" value="Genomic_DNA"/>
</dbReference>
<evidence type="ECO:0000259" key="1">
    <source>
        <dbReference type="Pfam" id="PF00857"/>
    </source>
</evidence>
<accession>A0A6B3SQA4</accession>
<gene>
    <name evidence="2" type="ORF">G3574_17790</name>
</gene>
<feature type="domain" description="Isochorismatase-like" evidence="1">
    <location>
        <begin position="12"/>
        <end position="155"/>
    </location>
</feature>
<keyword evidence="3" id="KW-1185">Reference proteome</keyword>
<dbReference type="InterPro" id="IPR036380">
    <property type="entry name" value="Isochorismatase-like_sf"/>
</dbReference>
<dbReference type="Pfam" id="PF00857">
    <property type="entry name" value="Isochorismatase"/>
    <property type="match status" value="1"/>
</dbReference>
<dbReference type="RefSeq" id="WP_163966128.1">
    <property type="nucleotide sequence ID" value="NZ_JAAIVB010000063.1"/>
</dbReference>
<sequence length="178" mass="19193">MSRLCQSTRANLLLIDFQERLMPAIAGAETVLYQTVKLAKAASLLGVPIVGTAQSPASLGPNHPRIEALCGVVVEKDAFDASAEPGLLAALSPDRDIAVLAGCEAHVCVLQTALSLRERMRVMVVADAIGSRADVNKEAALRRMAAAGVDIVTTEMMIFEWLERSTHPRFRECLQLIK</sequence>
<reference evidence="2 3" key="1">
    <citation type="submission" date="2020-02" db="EMBL/GenBank/DDBJ databases">
        <authorList>
            <person name="Kim M.K."/>
        </authorList>
    </citation>
    <scope>NUCLEOTIDE SEQUENCE [LARGE SCALE GENOMIC DNA]</scope>
    <source>
        <strain evidence="2 3">17J57-3</strain>
    </source>
</reference>
<protein>
    <submittedName>
        <fullName evidence="2">Isochorismatase family protein</fullName>
    </submittedName>
</protein>
<proteinExistence type="predicted"/>
<dbReference type="AlphaFoldDB" id="A0A6B3SQA4"/>
<dbReference type="PANTHER" id="PTHR14119">
    <property type="entry name" value="HYDROLASE"/>
    <property type="match status" value="1"/>
</dbReference>
<evidence type="ECO:0000313" key="2">
    <source>
        <dbReference type="EMBL" id="NEX62937.1"/>
    </source>
</evidence>
<name>A0A6B3SQA4_9BURK</name>
<dbReference type="SUPFAM" id="SSF52499">
    <property type="entry name" value="Isochorismatase-like hydrolases"/>
    <property type="match status" value="1"/>
</dbReference>
<dbReference type="PANTHER" id="PTHR14119:SF3">
    <property type="entry name" value="ISOCHORISMATASE DOMAIN-CONTAINING PROTEIN 2"/>
    <property type="match status" value="1"/>
</dbReference>
<dbReference type="Gene3D" id="3.40.50.850">
    <property type="entry name" value="Isochorismatase-like"/>
    <property type="match status" value="1"/>
</dbReference>
<dbReference type="Proteomes" id="UP000482155">
    <property type="component" value="Unassembled WGS sequence"/>
</dbReference>
<evidence type="ECO:0000313" key="3">
    <source>
        <dbReference type="Proteomes" id="UP000482155"/>
    </source>
</evidence>
<dbReference type="InterPro" id="IPR000868">
    <property type="entry name" value="Isochorismatase-like_dom"/>
</dbReference>
<dbReference type="InterPro" id="IPR050993">
    <property type="entry name" value="Isochorismatase_domain"/>
</dbReference>